<keyword evidence="1" id="KW-0472">Membrane</keyword>
<dbReference type="Proteomes" id="UP001595897">
    <property type="component" value="Unassembled WGS sequence"/>
</dbReference>
<dbReference type="RefSeq" id="WP_382407995.1">
    <property type="nucleotide sequence ID" value="NZ_JBHSGU010000002.1"/>
</dbReference>
<reference evidence="3" key="1">
    <citation type="journal article" date="2019" name="Int. J. Syst. Evol. Microbiol.">
        <title>The Global Catalogue of Microorganisms (GCM) 10K type strain sequencing project: providing services to taxonomists for standard genome sequencing and annotation.</title>
        <authorList>
            <consortium name="The Broad Institute Genomics Platform"/>
            <consortium name="The Broad Institute Genome Sequencing Center for Infectious Disease"/>
            <person name="Wu L."/>
            <person name="Ma J."/>
        </authorList>
    </citation>
    <scope>NUCLEOTIDE SEQUENCE [LARGE SCALE GENOMIC DNA]</scope>
    <source>
        <strain evidence="3">KACC 12507</strain>
    </source>
</reference>
<name>A0ABV9LVH4_9ALTE</name>
<comment type="caution">
    <text evidence="2">The sequence shown here is derived from an EMBL/GenBank/DDBJ whole genome shotgun (WGS) entry which is preliminary data.</text>
</comment>
<proteinExistence type="predicted"/>
<sequence length="141" mass="16184">MQISNLGITQGPDQMSQVSLRKGYWFYFEHEGNDISMFGSVYSGKEKVFFNNKEVSAFRNLNNFKSQHSFEKNGHHYEVKTRMTSILKGEIEVSLYCDGELIESDTVAQISRKNWKSVLVSFVGLFVLFIMLGYIVAKVFA</sequence>
<keyword evidence="3" id="KW-1185">Reference proteome</keyword>
<gene>
    <name evidence="2" type="ORF">ACFO4O_10150</name>
</gene>
<keyword evidence="1" id="KW-0812">Transmembrane</keyword>
<organism evidence="2 3">
    <name type="scientific">Glaciecola siphonariae</name>
    <dbReference type="NCBI Taxonomy" id="521012"/>
    <lineage>
        <taxon>Bacteria</taxon>
        <taxon>Pseudomonadati</taxon>
        <taxon>Pseudomonadota</taxon>
        <taxon>Gammaproteobacteria</taxon>
        <taxon>Alteromonadales</taxon>
        <taxon>Alteromonadaceae</taxon>
        <taxon>Glaciecola</taxon>
    </lineage>
</organism>
<dbReference type="EMBL" id="JBHSGU010000002">
    <property type="protein sequence ID" value="MFC4700521.1"/>
    <property type="molecule type" value="Genomic_DNA"/>
</dbReference>
<keyword evidence="1" id="KW-1133">Transmembrane helix</keyword>
<protein>
    <submittedName>
        <fullName evidence="2">Uncharacterized protein</fullName>
    </submittedName>
</protein>
<evidence type="ECO:0000313" key="2">
    <source>
        <dbReference type="EMBL" id="MFC4700521.1"/>
    </source>
</evidence>
<evidence type="ECO:0000313" key="3">
    <source>
        <dbReference type="Proteomes" id="UP001595897"/>
    </source>
</evidence>
<feature type="transmembrane region" description="Helical" evidence="1">
    <location>
        <begin position="118"/>
        <end position="137"/>
    </location>
</feature>
<accession>A0ABV9LVH4</accession>
<evidence type="ECO:0000256" key="1">
    <source>
        <dbReference type="SAM" id="Phobius"/>
    </source>
</evidence>